<dbReference type="InterPro" id="IPR017441">
    <property type="entry name" value="Protein_kinase_ATP_BS"/>
</dbReference>
<name>A0A150GDW9_GONPE</name>
<evidence type="ECO:0000256" key="3">
    <source>
        <dbReference type="ARBA" id="ARBA00022777"/>
    </source>
</evidence>
<evidence type="ECO:0000256" key="6">
    <source>
        <dbReference type="SAM" id="MobiDB-lite"/>
    </source>
</evidence>
<reference evidence="10" key="1">
    <citation type="journal article" date="2016" name="Nat. Commun.">
        <title>The Gonium pectorale genome demonstrates co-option of cell cycle regulation during the evolution of multicellularity.</title>
        <authorList>
            <person name="Hanschen E.R."/>
            <person name="Marriage T.N."/>
            <person name="Ferris P.J."/>
            <person name="Hamaji T."/>
            <person name="Toyoda A."/>
            <person name="Fujiyama A."/>
            <person name="Neme R."/>
            <person name="Noguchi H."/>
            <person name="Minakuchi Y."/>
            <person name="Suzuki M."/>
            <person name="Kawai-Toyooka H."/>
            <person name="Smith D.R."/>
            <person name="Sparks H."/>
            <person name="Anderson J."/>
            <person name="Bakaric R."/>
            <person name="Luria V."/>
            <person name="Karger A."/>
            <person name="Kirschner M.W."/>
            <person name="Durand P.M."/>
            <person name="Michod R.E."/>
            <person name="Nozaki H."/>
            <person name="Olson B.J."/>
        </authorList>
    </citation>
    <scope>NUCLEOTIDE SEQUENCE [LARGE SCALE GENOMIC DNA]</scope>
    <source>
        <strain evidence="10">NIES-2863</strain>
    </source>
</reference>
<dbReference type="EMBL" id="LSYV01000032">
    <property type="protein sequence ID" value="KXZ48034.1"/>
    <property type="molecule type" value="Genomic_DNA"/>
</dbReference>
<dbReference type="PANTHER" id="PTHR44329">
    <property type="entry name" value="SERINE/THREONINE-PROTEIN KINASE TNNI3K-RELATED"/>
    <property type="match status" value="1"/>
</dbReference>
<accession>A0A150GDW9</accession>
<dbReference type="Gene3D" id="1.10.510.10">
    <property type="entry name" value="Transferase(Phosphotransferase) domain 1"/>
    <property type="match status" value="1"/>
</dbReference>
<keyword evidence="7" id="KW-0812">Transmembrane</keyword>
<dbReference type="Gene3D" id="3.30.200.20">
    <property type="entry name" value="Phosphorylase Kinase, domain 1"/>
    <property type="match status" value="1"/>
</dbReference>
<dbReference type="AlphaFoldDB" id="A0A150GDW9"/>
<dbReference type="InterPro" id="IPR051681">
    <property type="entry name" value="Ser/Thr_Kinases-Pseudokinases"/>
</dbReference>
<keyword evidence="7" id="KW-0472">Membrane</keyword>
<dbReference type="OrthoDB" id="339325at2759"/>
<dbReference type="SUPFAM" id="SSF56112">
    <property type="entry name" value="Protein kinase-like (PK-like)"/>
    <property type="match status" value="1"/>
</dbReference>
<evidence type="ECO:0000256" key="4">
    <source>
        <dbReference type="ARBA" id="ARBA00022840"/>
    </source>
</evidence>
<dbReference type="GO" id="GO:0004674">
    <property type="term" value="F:protein serine/threonine kinase activity"/>
    <property type="evidence" value="ECO:0007669"/>
    <property type="project" value="TreeGrafter"/>
</dbReference>
<feature type="region of interest" description="Disordered" evidence="6">
    <location>
        <begin position="138"/>
        <end position="170"/>
    </location>
</feature>
<dbReference type="GO" id="GO:0005524">
    <property type="term" value="F:ATP binding"/>
    <property type="evidence" value="ECO:0007669"/>
    <property type="project" value="UniProtKB-UniRule"/>
</dbReference>
<evidence type="ECO:0000256" key="1">
    <source>
        <dbReference type="ARBA" id="ARBA00022679"/>
    </source>
</evidence>
<evidence type="ECO:0000313" key="9">
    <source>
        <dbReference type="EMBL" id="KXZ48034.1"/>
    </source>
</evidence>
<keyword evidence="10" id="KW-1185">Reference proteome</keyword>
<evidence type="ECO:0000313" key="10">
    <source>
        <dbReference type="Proteomes" id="UP000075714"/>
    </source>
</evidence>
<feature type="binding site" evidence="5">
    <location>
        <position position="375"/>
    </location>
    <ligand>
        <name>ATP</name>
        <dbReference type="ChEBI" id="CHEBI:30616"/>
    </ligand>
</feature>
<keyword evidence="4 5" id="KW-0067">ATP-binding</keyword>
<dbReference type="STRING" id="33097.A0A150GDW9"/>
<keyword evidence="1" id="KW-0808">Transferase</keyword>
<dbReference type="Pfam" id="PF00069">
    <property type="entry name" value="Pkinase"/>
    <property type="match status" value="1"/>
</dbReference>
<dbReference type="PROSITE" id="PS50011">
    <property type="entry name" value="PROTEIN_KINASE_DOM"/>
    <property type="match status" value="1"/>
</dbReference>
<feature type="transmembrane region" description="Helical" evidence="7">
    <location>
        <begin position="175"/>
        <end position="200"/>
    </location>
</feature>
<dbReference type="Proteomes" id="UP000075714">
    <property type="component" value="Unassembled WGS sequence"/>
</dbReference>
<keyword evidence="3" id="KW-0418">Kinase</keyword>
<dbReference type="InterPro" id="IPR000719">
    <property type="entry name" value="Prot_kinase_dom"/>
</dbReference>
<evidence type="ECO:0000256" key="2">
    <source>
        <dbReference type="ARBA" id="ARBA00022741"/>
    </source>
</evidence>
<protein>
    <recommendedName>
        <fullName evidence="8">Protein kinase domain-containing protein</fullName>
    </recommendedName>
</protein>
<keyword evidence="7" id="KW-1133">Transmembrane helix</keyword>
<evidence type="ECO:0000256" key="7">
    <source>
        <dbReference type="SAM" id="Phobius"/>
    </source>
</evidence>
<evidence type="ECO:0000259" key="8">
    <source>
        <dbReference type="PROSITE" id="PS50011"/>
    </source>
</evidence>
<dbReference type="PANTHER" id="PTHR44329:SF214">
    <property type="entry name" value="PROTEIN KINASE DOMAIN-CONTAINING PROTEIN"/>
    <property type="match status" value="1"/>
</dbReference>
<dbReference type="PROSITE" id="PS00107">
    <property type="entry name" value="PROTEIN_KINASE_ATP"/>
    <property type="match status" value="1"/>
</dbReference>
<organism evidence="9 10">
    <name type="scientific">Gonium pectorale</name>
    <name type="common">Green alga</name>
    <dbReference type="NCBI Taxonomy" id="33097"/>
    <lineage>
        <taxon>Eukaryota</taxon>
        <taxon>Viridiplantae</taxon>
        <taxon>Chlorophyta</taxon>
        <taxon>core chlorophytes</taxon>
        <taxon>Chlorophyceae</taxon>
        <taxon>CS clade</taxon>
        <taxon>Chlamydomonadales</taxon>
        <taxon>Volvocaceae</taxon>
        <taxon>Gonium</taxon>
    </lineage>
</organism>
<dbReference type="InterPro" id="IPR008271">
    <property type="entry name" value="Ser/Thr_kinase_AS"/>
</dbReference>
<keyword evidence="2 5" id="KW-0547">Nucleotide-binding</keyword>
<proteinExistence type="predicted"/>
<dbReference type="InterPro" id="IPR011009">
    <property type="entry name" value="Kinase-like_dom_sf"/>
</dbReference>
<comment type="caution">
    <text evidence="9">The sequence shown here is derived from an EMBL/GenBank/DDBJ whole genome shotgun (WGS) entry which is preliminary data.</text>
</comment>
<dbReference type="SMART" id="SM00220">
    <property type="entry name" value="S_TKc"/>
    <property type="match status" value="1"/>
</dbReference>
<dbReference type="PROSITE" id="PS00108">
    <property type="entry name" value="PROTEIN_KINASE_ST"/>
    <property type="match status" value="1"/>
</dbReference>
<evidence type="ECO:0000256" key="5">
    <source>
        <dbReference type="PROSITE-ProRule" id="PRU10141"/>
    </source>
</evidence>
<feature type="domain" description="Protein kinase" evidence="8">
    <location>
        <begin position="348"/>
        <end position="622"/>
    </location>
</feature>
<sequence>MTITRFCFPHVYVVEYLLSTKRLAGFPGQNLYYRTNQTGCVNSTTAATAVLTYVPFVPYEDRCWPSRDMLEDVAAEAMELDDGDRQTPSNYAVWVRNTSFVCNTMLDEKCITRYGPLGCVKYMQGGMPPVPPATALQPSAAALAPPPPSASVLGVSESAGPSASRASRTPSASTLATGLAGGLGGAVVLALAATGLALLLRRRRLGRCASGAGGRKDDAYEAMGGAGGSSYHQNAGSPGRHGLVSMSRLASTFGSVKGSTVHVVVGGGACAAADVARLAAAGSLPQRGQVLLTDETTEELDYRCDLTVAAAAALPAAVEASSAYAVVSELTPARDDVCLGVECGNEVQLLGTVLGKGAYGRVMEGTYNGQVVAVKLIESSPLWPVMPTADSTSHLSALQQEVEVLARCDHPNVVRLLAANLSPPRPCLVMERCDTSLERLLYGGGAPGPCARLQLSTVLHIGTEVARGLAFLHPTILHRDLKPANVLVNNATSERPEVKLTDFGQARLRCTALVTDNPEVGTPPYMAPECFDVNNYRMTHKADMYSFGVLLAEMLAGSPPWPQLRIVEIAYQVTLCKQRPPLLEGLGVERCPRKLRRLISQCWESDPQRRPAAEDAVKVLLLLLQQQQQQQGRDGTECPTPAAGDVV</sequence>
<feature type="compositionally biased region" description="Low complexity" evidence="6">
    <location>
        <begin position="150"/>
        <end position="170"/>
    </location>
</feature>
<gene>
    <name evidence="9" type="ORF">GPECTOR_31g398</name>
</gene>